<dbReference type="PANTHER" id="PTHR47416:SF8">
    <property type="entry name" value="BASIC-LEUCINE ZIPPER TRANSCRIPTION FACTOR E-RELATED"/>
    <property type="match status" value="1"/>
</dbReference>
<dbReference type="EMBL" id="QPKB01000001">
    <property type="protein sequence ID" value="RWR72759.1"/>
    <property type="molecule type" value="Genomic_DNA"/>
</dbReference>
<sequence length="344" mass="39202">MESMENIVAGEQEEHDILEEVDWESFLQSIPDPVLLFTNDFDLDLDLHQTEPRCSIQESAIIEASNPSPNSDSSWFGDIEQFLLEEDSVVEDNSDFSEDFFSGILLNDQSREVSPRKEEISGLDYKSREVSPRNDEIPSPETKSIEENEKEKSDASEEDNGDEDGPLSKKQKRQMRNRDSAMRSRERKKVYVRELELKSKYLEGECKRLEYALHCCVMENQILYQRLQNKDKAFGVSSAKQESAVLPLESLLLGSLFWLVSIVCLFLLSVLPLTKQTMVMGTAGSLGGSNGQEIAEVREAENEVLRLEMGLDFMKRKCKATRTKMKAAIFDISPHFFLVRTVFG</sequence>
<keyword evidence="6" id="KW-0804">Transcription</keyword>
<feature type="compositionally biased region" description="Basic and acidic residues" evidence="8">
    <location>
        <begin position="111"/>
        <end position="136"/>
    </location>
</feature>
<evidence type="ECO:0000256" key="6">
    <source>
        <dbReference type="ARBA" id="ARBA00023163"/>
    </source>
</evidence>
<dbReference type="InterPro" id="IPR046347">
    <property type="entry name" value="bZIP_sf"/>
</dbReference>
<dbReference type="GO" id="GO:0005634">
    <property type="term" value="C:nucleus"/>
    <property type="evidence" value="ECO:0007669"/>
    <property type="project" value="UniProtKB-SubCell"/>
</dbReference>
<reference evidence="11 12" key="1">
    <citation type="journal article" date="2019" name="Nat. Plants">
        <title>Stout camphor tree genome fills gaps in understanding of flowering plant genome evolution.</title>
        <authorList>
            <person name="Chaw S.M."/>
            <person name="Liu Y.C."/>
            <person name="Wu Y.W."/>
            <person name="Wang H.Y."/>
            <person name="Lin C.I."/>
            <person name="Wu C.S."/>
            <person name="Ke H.M."/>
            <person name="Chang L.Y."/>
            <person name="Hsu C.Y."/>
            <person name="Yang H.T."/>
            <person name="Sudianto E."/>
            <person name="Hsu M.H."/>
            <person name="Wu K.P."/>
            <person name="Wang L.N."/>
            <person name="Leebens-Mack J.H."/>
            <person name="Tsai I.J."/>
        </authorList>
    </citation>
    <scope>NUCLEOTIDE SEQUENCE [LARGE SCALE GENOMIC DNA]</scope>
    <source>
        <strain evidence="12">cv. Chaw 1501</strain>
        <tissue evidence="11">Young leaves</tissue>
    </source>
</reference>
<evidence type="ECO:0000256" key="3">
    <source>
        <dbReference type="ARBA" id="ARBA00007163"/>
    </source>
</evidence>
<evidence type="ECO:0000256" key="8">
    <source>
        <dbReference type="SAM" id="MobiDB-lite"/>
    </source>
</evidence>
<keyword evidence="5" id="KW-0238">DNA-binding</keyword>
<feature type="region of interest" description="Disordered" evidence="8">
    <location>
        <begin position="111"/>
        <end position="185"/>
    </location>
</feature>
<dbReference type="PANTHER" id="PTHR47416">
    <property type="entry name" value="BASIC-LEUCINE ZIPPER TRANSCRIPTION FACTOR F-RELATED"/>
    <property type="match status" value="1"/>
</dbReference>
<keyword evidence="9" id="KW-0812">Transmembrane</keyword>
<feature type="domain" description="BZIP" evidence="10">
    <location>
        <begin position="167"/>
        <end position="210"/>
    </location>
</feature>
<name>A0A3S3PTX1_9MAGN</name>
<dbReference type="Proteomes" id="UP000283530">
    <property type="component" value="Unassembled WGS sequence"/>
</dbReference>
<evidence type="ECO:0000313" key="12">
    <source>
        <dbReference type="Proteomes" id="UP000283530"/>
    </source>
</evidence>
<dbReference type="PROSITE" id="PS50217">
    <property type="entry name" value="BZIP"/>
    <property type="match status" value="1"/>
</dbReference>
<dbReference type="SMART" id="SM00338">
    <property type="entry name" value="BRLZ"/>
    <property type="match status" value="1"/>
</dbReference>
<keyword evidence="9" id="KW-1133">Transmembrane helix</keyword>
<feature type="compositionally biased region" description="Basic and acidic residues" evidence="8">
    <location>
        <begin position="176"/>
        <end position="185"/>
    </location>
</feature>
<dbReference type="PROSITE" id="PS00036">
    <property type="entry name" value="BZIP_BASIC"/>
    <property type="match status" value="1"/>
</dbReference>
<dbReference type="OrthoDB" id="674948at2759"/>
<evidence type="ECO:0000256" key="7">
    <source>
        <dbReference type="ARBA" id="ARBA00023242"/>
    </source>
</evidence>
<organism evidence="11 12">
    <name type="scientific">Cinnamomum micranthum f. kanehirae</name>
    <dbReference type="NCBI Taxonomy" id="337451"/>
    <lineage>
        <taxon>Eukaryota</taxon>
        <taxon>Viridiplantae</taxon>
        <taxon>Streptophyta</taxon>
        <taxon>Embryophyta</taxon>
        <taxon>Tracheophyta</taxon>
        <taxon>Spermatophyta</taxon>
        <taxon>Magnoliopsida</taxon>
        <taxon>Magnoliidae</taxon>
        <taxon>Laurales</taxon>
        <taxon>Lauraceae</taxon>
        <taxon>Cinnamomum</taxon>
    </lineage>
</organism>
<dbReference type="GO" id="GO:0003677">
    <property type="term" value="F:DNA binding"/>
    <property type="evidence" value="ECO:0007669"/>
    <property type="project" value="UniProtKB-KW"/>
</dbReference>
<feature type="transmembrane region" description="Helical" evidence="9">
    <location>
        <begin position="251"/>
        <end position="271"/>
    </location>
</feature>
<feature type="compositionally biased region" description="Acidic residues" evidence="8">
    <location>
        <begin position="156"/>
        <end position="165"/>
    </location>
</feature>
<dbReference type="STRING" id="337451.A0A3S3PTX1"/>
<protein>
    <submittedName>
        <fullName evidence="11">BZIP transcription factor 60</fullName>
    </submittedName>
</protein>
<evidence type="ECO:0000256" key="1">
    <source>
        <dbReference type="ARBA" id="ARBA00004123"/>
    </source>
</evidence>
<evidence type="ECO:0000256" key="5">
    <source>
        <dbReference type="ARBA" id="ARBA00023125"/>
    </source>
</evidence>
<comment type="similarity">
    <text evidence="3">Belongs to the bZIP family.</text>
</comment>
<keyword evidence="9" id="KW-0472">Membrane</keyword>
<dbReference type="GO" id="GO:0003700">
    <property type="term" value="F:DNA-binding transcription factor activity"/>
    <property type="evidence" value="ECO:0007669"/>
    <property type="project" value="InterPro"/>
</dbReference>
<keyword evidence="7" id="KW-0539">Nucleus</keyword>
<evidence type="ECO:0000313" key="11">
    <source>
        <dbReference type="EMBL" id="RWR72759.1"/>
    </source>
</evidence>
<dbReference type="SUPFAM" id="SSF57959">
    <property type="entry name" value="Leucine zipper domain"/>
    <property type="match status" value="1"/>
</dbReference>
<accession>A0A3S3PTX1</accession>
<comment type="subcellular location">
    <subcellularLocation>
        <location evidence="2">Endoplasmic reticulum membrane</location>
        <topology evidence="2">Single-pass membrane protein</topology>
    </subcellularLocation>
    <subcellularLocation>
        <location evidence="1">Nucleus</location>
    </subcellularLocation>
</comment>
<dbReference type="CDD" id="cd14704">
    <property type="entry name" value="bZIP_HY5-like"/>
    <property type="match status" value="1"/>
</dbReference>
<dbReference type="Pfam" id="PF00170">
    <property type="entry name" value="bZIP_1"/>
    <property type="match status" value="1"/>
</dbReference>
<dbReference type="Gene3D" id="1.20.5.170">
    <property type="match status" value="1"/>
</dbReference>
<proteinExistence type="inferred from homology"/>
<dbReference type="GO" id="GO:0005789">
    <property type="term" value="C:endoplasmic reticulum membrane"/>
    <property type="evidence" value="ECO:0007669"/>
    <property type="project" value="UniProtKB-SubCell"/>
</dbReference>
<dbReference type="InterPro" id="IPR004827">
    <property type="entry name" value="bZIP"/>
</dbReference>
<evidence type="ECO:0000256" key="9">
    <source>
        <dbReference type="SAM" id="Phobius"/>
    </source>
</evidence>
<evidence type="ECO:0000259" key="10">
    <source>
        <dbReference type="PROSITE" id="PS50217"/>
    </source>
</evidence>
<gene>
    <name evidence="11" type="ORF">CKAN_00099900</name>
</gene>
<keyword evidence="12" id="KW-1185">Reference proteome</keyword>
<dbReference type="AlphaFoldDB" id="A0A3S3PTX1"/>
<evidence type="ECO:0000256" key="2">
    <source>
        <dbReference type="ARBA" id="ARBA00004389"/>
    </source>
</evidence>
<evidence type="ECO:0000256" key="4">
    <source>
        <dbReference type="ARBA" id="ARBA00023015"/>
    </source>
</evidence>
<feature type="compositionally biased region" description="Basic and acidic residues" evidence="8">
    <location>
        <begin position="143"/>
        <end position="155"/>
    </location>
</feature>
<comment type="caution">
    <text evidence="11">The sequence shown here is derived from an EMBL/GenBank/DDBJ whole genome shotgun (WGS) entry which is preliminary data.</text>
</comment>
<keyword evidence="4" id="KW-0805">Transcription regulation</keyword>